<accession>A0A1Z4KJS3</accession>
<dbReference type="Proteomes" id="UP000217507">
    <property type="component" value="Chromosome"/>
</dbReference>
<keyword evidence="1" id="KW-0732">Signal</keyword>
<feature type="chain" id="PRO_5011119807" evidence="1">
    <location>
        <begin position="20"/>
        <end position="174"/>
    </location>
</feature>
<dbReference type="AlphaFoldDB" id="A0A1Z4KJS3"/>
<protein>
    <submittedName>
        <fullName evidence="2">Uncharacterized protein</fullName>
    </submittedName>
</protein>
<reference evidence="2 3" key="1">
    <citation type="submission" date="2017-06" db="EMBL/GenBank/DDBJ databases">
        <title>Genome sequencing of cyanobaciteial culture collection at National Institute for Environmental Studies (NIES).</title>
        <authorList>
            <person name="Hirose Y."/>
            <person name="Shimura Y."/>
            <person name="Fujisawa T."/>
            <person name="Nakamura Y."/>
            <person name="Kawachi M."/>
        </authorList>
    </citation>
    <scope>NUCLEOTIDE SEQUENCE [LARGE SCALE GENOMIC DNA]</scope>
    <source>
        <strain evidence="2 3">NIES-23</strain>
    </source>
</reference>
<feature type="signal peptide" evidence="1">
    <location>
        <begin position="1"/>
        <end position="19"/>
    </location>
</feature>
<gene>
    <name evidence="2" type="ORF">NIES23_20250</name>
</gene>
<proteinExistence type="predicted"/>
<dbReference type="EMBL" id="AP018216">
    <property type="protein sequence ID" value="BAY69232.1"/>
    <property type="molecule type" value="Genomic_DNA"/>
</dbReference>
<organism evidence="2 3">
    <name type="scientific">Trichormus variabilis NIES-23</name>
    <dbReference type="NCBI Taxonomy" id="1973479"/>
    <lineage>
        <taxon>Bacteria</taxon>
        <taxon>Bacillati</taxon>
        <taxon>Cyanobacteriota</taxon>
        <taxon>Cyanophyceae</taxon>
        <taxon>Nostocales</taxon>
        <taxon>Nostocaceae</taxon>
        <taxon>Trichormus</taxon>
    </lineage>
</organism>
<evidence type="ECO:0000313" key="2">
    <source>
        <dbReference type="EMBL" id="BAY69232.1"/>
    </source>
</evidence>
<evidence type="ECO:0000313" key="3">
    <source>
        <dbReference type="Proteomes" id="UP000217507"/>
    </source>
</evidence>
<sequence length="174" mass="19068">MSGKLKLFLILLLSFFATAGAGVYLHQYQNPTLIVDNSSSTPQQLSVVKNSQEVVHDTERIQYKNIPLSGINSPLQGSDPKTLALNFLDDLTVAGGKRKVEITYPQHNQALVTVTQVSKSKDTSGEVKYRLEMNSFGRSLFASSPPVWQIVWVGSQISCGNGNQPLGNLTQRCD</sequence>
<evidence type="ECO:0000256" key="1">
    <source>
        <dbReference type="SAM" id="SignalP"/>
    </source>
</evidence>
<name>A0A1Z4KJS3_ANAVA</name>